<dbReference type="InterPro" id="IPR029058">
    <property type="entry name" value="AB_hydrolase_fold"/>
</dbReference>
<evidence type="ECO:0000259" key="2">
    <source>
        <dbReference type="Pfam" id="PF02230"/>
    </source>
</evidence>
<name>A0ABP6UNM8_9FLAO</name>
<evidence type="ECO:0000256" key="1">
    <source>
        <dbReference type="ARBA" id="ARBA00022729"/>
    </source>
</evidence>
<dbReference type="InterPro" id="IPR003140">
    <property type="entry name" value="PLipase/COase/thioEstase"/>
</dbReference>
<evidence type="ECO:0000313" key="4">
    <source>
        <dbReference type="Proteomes" id="UP001500459"/>
    </source>
</evidence>
<gene>
    <name evidence="3" type="ORF">GCM10022393_31240</name>
</gene>
<feature type="domain" description="Phospholipase/carboxylesterase/thioesterase" evidence="2">
    <location>
        <begin position="50"/>
        <end position="246"/>
    </location>
</feature>
<keyword evidence="3" id="KW-0378">Hydrolase</keyword>
<evidence type="ECO:0000313" key="3">
    <source>
        <dbReference type="EMBL" id="GAA3515040.1"/>
    </source>
</evidence>
<dbReference type="SUPFAM" id="SSF53474">
    <property type="entry name" value="alpha/beta-Hydrolases"/>
    <property type="match status" value="1"/>
</dbReference>
<dbReference type="PANTHER" id="PTHR43037">
    <property type="entry name" value="UNNAMED PRODUCT-RELATED"/>
    <property type="match status" value="1"/>
</dbReference>
<protein>
    <submittedName>
        <fullName evidence="3">Dienelactone hydrolase family protein</fullName>
    </submittedName>
</protein>
<accession>A0ABP6UNM8</accession>
<dbReference type="GO" id="GO:0016787">
    <property type="term" value="F:hydrolase activity"/>
    <property type="evidence" value="ECO:0007669"/>
    <property type="project" value="UniProtKB-KW"/>
</dbReference>
<keyword evidence="1" id="KW-0732">Signal</keyword>
<proteinExistence type="predicted"/>
<dbReference type="Proteomes" id="UP001500459">
    <property type="component" value="Unassembled WGS sequence"/>
</dbReference>
<comment type="caution">
    <text evidence="3">The sequence shown here is derived from an EMBL/GenBank/DDBJ whole genome shotgun (WGS) entry which is preliminary data.</text>
</comment>
<keyword evidence="4" id="KW-1185">Reference proteome</keyword>
<dbReference type="Pfam" id="PF02230">
    <property type="entry name" value="Abhydrolase_2"/>
    <property type="match status" value="1"/>
</dbReference>
<dbReference type="RefSeq" id="WP_344929029.1">
    <property type="nucleotide sequence ID" value="NZ_BAABCW010000014.1"/>
</dbReference>
<reference evidence="4" key="1">
    <citation type="journal article" date="2019" name="Int. J. Syst. Evol. Microbiol.">
        <title>The Global Catalogue of Microorganisms (GCM) 10K type strain sequencing project: providing services to taxonomists for standard genome sequencing and annotation.</title>
        <authorList>
            <consortium name="The Broad Institute Genomics Platform"/>
            <consortium name="The Broad Institute Genome Sequencing Center for Infectious Disease"/>
            <person name="Wu L."/>
            <person name="Ma J."/>
        </authorList>
    </citation>
    <scope>NUCLEOTIDE SEQUENCE [LARGE SCALE GENOMIC DNA]</scope>
    <source>
        <strain evidence="4">JCM 17106</strain>
    </source>
</reference>
<dbReference type="InterPro" id="IPR050955">
    <property type="entry name" value="Plant_Biomass_Hydrol_Est"/>
</dbReference>
<dbReference type="EMBL" id="BAABCW010000014">
    <property type="protein sequence ID" value="GAA3515040.1"/>
    <property type="molecule type" value="Genomic_DNA"/>
</dbReference>
<dbReference type="PANTHER" id="PTHR43037:SF1">
    <property type="entry name" value="BLL1128 PROTEIN"/>
    <property type="match status" value="1"/>
</dbReference>
<dbReference type="Gene3D" id="3.40.50.1820">
    <property type="entry name" value="alpha/beta hydrolase"/>
    <property type="match status" value="1"/>
</dbReference>
<sequence length="266" mass="30390">MFHKITIVFLITILAGFITSAQEDRTYDKEIFIKDLDTLHYRILWPVDFSENKEYPVVLFLHGAGERGNDNEKQLTHGSDLFLNNEFSSEFPSILIFPQCPEDDYWSTVNIDRNKKGREKFNFSYTEKPTKSLSLVIDLMDTMVQKKYTKDNQIYIGGLSMGGMGTFEMLYRRPSMFAAAFPICGGGSPNAASAYSKKVALWVFHGAHDTVVDPTFSIEMVQAILKNGGFPRFTLYDFANHNSWDAAFAEPGLLHWLYAQKKEKNE</sequence>
<organism evidence="3 4">
    <name type="scientific">Aquimarina addita</name>
    <dbReference type="NCBI Taxonomy" id="870485"/>
    <lineage>
        <taxon>Bacteria</taxon>
        <taxon>Pseudomonadati</taxon>
        <taxon>Bacteroidota</taxon>
        <taxon>Flavobacteriia</taxon>
        <taxon>Flavobacteriales</taxon>
        <taxon>Flavobacteriaceae</taxon>
        <taxon>Aquimarina</taxon>
    </lineage>
</organism>